<dbReference type="InterPro" id="IPR000792">
    <property type="entry name" value="Tscrpt_reg_LuxR_C"/>
</dbReference>
<accession>F5XYE1</accession>
<evidence type="ECO:0000256" key="2">
    <source>
        <dbReference type="ARBA" id="ARBA00023125"/>
    </source>
</evidence>
<dbReference type="PANTHER" id="PTHR44688">
    <property type="entry name" value="DNA-BINDING TRANSCRIPTIONAL ACTIVATOR DEVR_DOSR"/>
    <property type="match status" value="1"/>
</dbReference>
<reference evidence="6" key="1">
    <citation type="submission" date="2006-01" db="EMBL/GenBank/DDBJ databases">
        <title>Genome of the cyst-dividing bacterium Ramlibacter tataouinensis.</title>
        <authorList>
            <person name="Barakat M."/>
            <person name="Ortet P."/>
            <person name="De Luca G."/>
            <person name="Jourlin-Castelli C."/>
            <person name="Ansaldi M."/>
            <person name="Py B."/>
            <person name="Fichant G."/>
            <person name="Coutinho P."/>
            <person name="Voulhoux R."/>
            <person name="Bastien O."/>
            <person name="Roy S."/>
            <person name="Marechal E."/>
            <person name="Henrissat B."/>
            <person name="Quentin Y."/>
            <person name="Noirot P."/>
            <person name="Filloux A."/>
            <person name="Mejean V."/>
            <person name="DuBow M."/>
            <person name="Barras F."/>
            <person name="Heulin T."/>
        </authorList>
    </citation>
    <scope>NUCLEOTIDE SEQUENCE [LARGE SCALE GENOMIC DNA]</scope>
    <source>
        <strain evidence="6">ATCC BAA-407 / DSM 14655 / LMG 21543 / TTB310</strain>
    </source>
</reference>
<dbReference type="GO" id="GO:0003677">
    <property type="term" value="F:DNA binding"/>
    <property type="evidence" value="ECO:0007669"/>
    <property type="project" value="UniProtKB-KW"/>
</dbReference>
<dbReference type="AlphaFoldDB" id="F5XYE1"/>
<dbReference type="HOGENOM" id="CLU_1319948_0_0_4"/>
<evidence type="ECO:0000313" key="6">
    <source>
        <dbReference type="Proteomes" id="UP000008385"/>
    </source>
</evidence>
<dbReference type="PATRIC" id="fig|365046.3.peg.875"/>
<dbReference type="Pfam" id="PF00196">
    <property type="entry name" value="GerE"/>
    <property type="match status" value="1"/>
</dbReference>
<evidence type="ECO:0000256" key="1">
    <source>
        <dbReference type="ARBA" id="ARBA00023015"/>
    </source>
</evidence>
<dbReference type="SUPFAM" id="SSF46894">
    <property type="entry name" value="C-terminal effector domain of the bipartite response regulators"/>
    <property type="match status" value="1"/>
</dbReference>
<proteinExistence type="predicted"/>
<dbReference type="PRINTS" id="PR00038">
    <property type="entry name" value="HTHLUXR"/>
</dbReference>
<dbReference type="CDD" id="cd06170">
    <property type="entry name" value="LuxR_C_like"/>
    <property type="match status" value="1"/>
</dbReference>
<dbReference type="GO" id="GO:0006355">
    <property type="term" value="P:regulation of DNA-templated transcription"/>
    <property type="evidence" value="ECO:0007669"/>
    <property type="project" value="InterPro"/>
</dbReference>
<dbReference type="STRING" id="365046.Rta_08520"/>
<keyword evidence="2" id="KW-0238">DNA-binding</keyword>
<reference evidence="5 6" key="2">
    <citation type="journal article" date="2011" name="PLoS ONE">
        <title>The Cyst-Dividing Bacterium Ramlibacter tataouinensis TTB310 Genome Reveals a Well-Stocked Toolbox for Adaptation to a Desert Environment.</title>
        <authorList>
            <person name="De Luca G."/>
            <person name="Barakat M."/>
            <person name="Ortet P."/>
            <person name="Fochesato S."/>
            <person name="Jourlin-Castelli C."/>
            <person name="Ansaldi M."/>
            <person name="Py B."/>
            <person name="Fichant G."/>
            <person name="Coutinho P.M."/>
            <person name="Voulhoux R."/>
            <person name="Bastien O."/>
            <person name="Marechal E."/>
            <person name="Henrissat B."/>
            <person name="Quentin Y."/>
            <person name="Noirot P."/>
            <person name="Filloux A."/>
            <person name="Mejean V."/>
            <person name="Dubow M.S."/>
            <person name="Barras F."/>
            <person name="Barbe V."/>
            <person name="Weissenbach J."/>
            <person name="Mihalcescu I."/>
            <person name="Vermeglio A."/>
            <person name="Achouak W."/>
            <person name="Heulin T."/>
        </authorList>
    </citation>
    <scope>NUCLEOTIDE SEQUENCE [LARGE SCALE GENOMIC DNA]</scope>
    <source>
        <strain evidence="6">ATCC BAA-407 / DSM 14655 / LMG 21543 / TTB310</strain>
    </source>
</reference>
<name>F5XYE1_RAMTT</name>
<evidence type="ECO:0000256" key="3">
    <source>
        <dbReference type="ARBA" id="ARBA00023163"/>
    </source>
</evidence>
<protein>
    <submittedName>
        <fullName evidence="5">Transcriptional regulator, LuxR family-like protein</fullName>
    </submittedName>
</protein>
<dbReference type="InterPro" id="IPR036388">
    <property type="entry name" value="WH-like_DNA-bd_sf"/>
</dbReference>
<feature type="domain" description="HTH luxR-type" evidence="4">
    <location>
        <begin position="166"/>
        <end position="231"/>
    </location>
</feature>
<dbReference type="Gene3D" id="1.10.10.10">
    <property type="entry name" value="Winged helix-like DNA-binding domain superfamily/Winged helix DNA-binding domain"/>
    <property type="match status" value="1"/>
</dbReference>
<keyword evidence="6" id="KW-1185">Reference proteome</keyword>
<organism evidence="5 6">
    <name type="scientific">Ramlibacter tataouinensis (strain ATCC BAA-407 / DSM 14655 / LMG 21543 / TTB310)</name>
    <dbReference type="NCBI Taxonomy" id="365046"/>
    <lineage>
        <taxon>Bacteria</taxon>
        <taxon>Pseudomonadati</taxon>
        <taxon>Pseudomonadota</taxon>
        <taxon>Betaproteobacteria</taxon>
        <taxon>Burkholderiales</taxon>
        <taxon>Comamonadaceae</taxon>
        <taxon>Ramlibacter</taxon>
    </lineage>
</organism>
<sequence length="233" mass="25787">MLLSRFFRITSMQLPVNFDSVSLDGILSDWVSALREFSVEAVAVLGPDPFGTTEDRQVVAAHPPLIADAAVALAESRDFGAPWRDSDAPLVAWQHIAKSEHLSASRWRTLALAHGLQTVVRVEFPLPAGRAFECFMFSPRELHDRTEAALLVWSALNIWPVVKRSIAQERSALSPRERECLALAFSGLTARESAVRLNCTERTINYHLANAMGKLKVDNKLAAIQRACWLGAL</sequence>
<dbReference type="PANTHER" id="PTHR44688:SF16">
    <property type="entry name" value="DNA-BINDING TRANSCRIPTIONAL ACTIVATOR DEVR_DOSR"/>
    <property type="match status" value="1"/>
</dbReference>
<dbReference type="Proteomes" id="UP000008385">
    <property type="component" value="Chromosome"/>
</dbReference>
<dbReference type="InterPro" id="IPR016032">
    <property type="entry name" value="Sig_transdc_resp-reg_C-effctor"/>
</dbReference>
<dbReference type="PROSITE" id="PS50043">
    <property type="entry name" value="HTH_LUXR_2"/>
    <property type="match status" value="1"/>
</dbReference>
<dbReference type="KEGG" id="rta:Rta_08520"/>
<dbReference type="EMBL" id="CP000245">
    <property type="protein sequence ID" value="AEG91934.1"/>
    <property type="molecule type" value="Genomic_DNA"/>
</dbReference>
<dbReference type="SMART" id="SM00421">
    <property type="entry name" value="HTH_LUXR"/>
    <property type="match status" value="1"/>
</dbReference>
<evidence type="ECO:0000259" key="4">
    <source>
        <dbReference type="PROSITE" id="PS50043"/>
    </source>
</evidence>
<gene>
    <name evidence="5" type="ordered locus">Rta_08520</name>
</gene>
<keyword evidence="3" id="KW-0804">Transcription</keyword>
<dbReference type="eggNOG" id="COG2197">
    <property type="taxonomic scope" value="Bacteria"/>
</dbReference>
<keyword evidence="1" id="KW-0805">Transcription regulation</keyword>
<evidence type="ECO:0000313" key="5">
    <source>
        <dbReference type="EMBL" id="AEG91934.1"/>
    </source>
</evidence>